<keyword evidence="4" id="KW-0788">Thiol protease</keyword>
<dbReference type="RefSeq" id="WP_122629820.1">
    <property type="nucleotide sequence ID" value="NZ_UPPP01000105.1"/>
</dbReference>
<protein>
    <recommendedName>
        <fullName evidence="5">NlpC/P60 domain-containing protein</fullName>
    </recommendedName>
</protein>
<evidence type="ECO:0000256" key="3">
    <source>
        <dbReference type="ARBA" id="ARBA00022801"/>
    </source>
</evidence>
<dbReference type="Gene3D" id="2.30.30.40">
    <property type="entry name" value="SH3 Domains"/>
    <property type="match status" value="1"/>
</dbReference>
<evidence type="ECO:0000256" key="1">
    <source>
        <dbReference type="ARBA" id="ARBA00007074"/>
    </source>
</evidence>
<dbReference type="InterPro" id="IPR038765">
    <property type="entry name" value="Papain-like_cys_pep_sf"/>
</dbReference>
<dbReference type="GO" id="GO:0006508">
    <property type="term" value="P:proteolysis"/>
    <property type="evidence" value="ECO:0007669"/>
    <property type="project" value="UniProtKB-KW"/>
</dbReference>
<gene>
    <name evidence="6" type="ORF">LUCI_4281</name>
</gene>
<keyword evidence="2" id="KW-0645">Protease</keyword>
<dbReference type="Gene3D" id="3.90.1720.10">
    <property type="entry name" value="endopeptidase domain like (from Nostoc punctiforme)"/>
    <property type="match status" value="1"/>
</dbReference>
<reference evidence="6 7" key="1">
    <citation type="submission" date="2018-06" db="EMBL/GenBank/DDBJ databases">
        <authorList>
            <person name="Strepis N."/>
        </authorList>
    </citation>
    <scope>NUCLEOTIDE SEQUENCE [LARGE SCALE GENOMIC DNA]</scope>
    <source>
        <strain evidence="6">LUCI</strain>
    </source>
</reference>
<dbReference type="PROSITE" id="PS51935">
    <property type="entry name" value="NLPC_P60"/>
    <property type="match status" value="1"/>
</dbReference>
<evidence type="ECO:0000313" key="6">
    <source>
        <dbReference type="EMBL" id="VBB08995.1"/>
    </source>
</evidence>
<keyword evidence="7" id="KW-1185">Reference proteome</keyword>
<dbReference type="InterPro" id="IPR000064">
    <property type="entry name" value="NLP_P60_dom"/>
</dbReference>
<evidence type="ECO:0000313" key="7">
    <source>
        <dbReference type="Proteomes" id="UP000277811"/>
    </source>
</evidence>
<organism evidence="6 7">
    <name type="scientific">Lucifera butyrica</name>
    <dbReference type="NCBI Taxonomy" id="1351585"/>
    <lineage>
        <taxon>Bacteria</taxon>
        <taxon>Bacillati</taxon>
        <taxon>Bacillota</taxon>
        <taxon>Negativicutes</taxon>
        <taxon>Veillonellales</taxon>
        <taxon>Veillonellaceae</taxon>
        <taxon>Lucifera</taxon>
    </lineage>
</organism>
<accession>A0A498RDF3</accession>
<dbReference type="PANTHER" id="PTHR47053">
    <property type="entry name" value="MUREIN DD-ENDOPEPTIDASE MEPH-RELATED"/>
    <property type="match status" value="1"/>
</dbReference>
<comment type="similarity">
    <text evidence="1">Belongs to the peptidase C40 family.</text>
</comment>
<feature type="domain" description="NlpC/P60" evidence="5">
    <location>
        <begin position="182"/>
        <end position="306"/>
    </location>
</feature>
<keyword evidence="3" id="KW-0378">Hydrolase</keyword>
<dbReference type="InterPro" id="IPR057812">
    <property type="entry name" value="SH3_YKFC_2nd"/>
</dbReference>
<dbReference type="GO" id="GO:0008234">
    <property type="term" value="F:cysteine-type peptidase activity"/>
    <property type="evidence" value="ECO:0007669"/>
    <property type="project" value="UniProtKB-KW"/>
</dbReference>
<evidence type="ECO:0000259" key="5">
    <source>
        <dbReference type="PROSITE" id="PS51935"/>
    </source>
</evidence>
<dbReference type="EMBL" id="UPPP01000105">
    <property type="protein sequence ID" value="VBB08995.1"/>
    <property type="molecule type" value="Genomic_DNA"/>
</dbReference>
<dbReference type="Pfam" id="PF00877">
    <property type="entry name" value="NLPC_P60"/>
    <property type="match status" value="1"/>
</dbReference>
<evidence type="ECO:0000256" key="4">
    <source>
        <dbReference type="ARBA" id="ARBA00022807"/>
    </source>
</evidence>
<dbReference type="PANTHER" id="PTHR47053:SF3">
    <property type="entry name" value="GAMMA-D-GLUTAMYL-L-LYSINE DIPEPTIDYL-PEPTIDASE"/>
    <property type="match status" value="1"/>
</dbReference>
<dbReference type="Pfam" id="PF23795">
    <property type="entry name" value="SH3_YKFC_2nd"/>
    <property type="match status" value="1"/>
</dbReference>
<dbReference type="AlphaFoldDB" id="A0A498RDF3"/>
<proteinExistence type="inferred from homology"/>
<sequence length="332" mass="37750">MAKKSEKPVFGAINVPFAIFWSVPGVQEYENISGLAAANPITWAGNLTTEERLWLVDKVNTTAIFGEQVVIVDQQDKWFNVAAVLQRTRDNEWGQIGWVPASQVTVNNMYQAEWLHLPVVVVAVPLATLFRDIHLTEPVYELSYQVKLPLLAEREYYFKVRLPDGGIGYLSRCEALKASDLCFSRKNIIAEARQFLDLRYLWGGISSYGFDCSGFTFRLYQSQGIYLPRNSRQQSQEGTPVGKECLLPGDLLFFATDKGKGYIHHVGMYVKNYTMIHAPESRSAIKESRFDVDHYAQEYWGARRYGYEPEDYKTSCIPHPASIGKVSTAYKL</sequence>
<dbReference type="InterPro" id="IPR051202">
    <property type="entry name" value="Peptidase_C40"/>
</dbReference>
<evidence type="ECO:0000256" key="2">
    <source>
        <dbReference type="ARBA" id="ARBA00022670"/>
    </source>
</evidence>
<dbReference type="SUPFAM" id="SSF54001">
    <property type="entry name" value="Cysteine proteinases"/>
    <property type="match status" value="1"/>
</dbReference>
<dbReference type="Proteomes" id="UP000277811">
    <property type="component" value="Unassembled WGS sequence"/>
</dbReference>
<name>A0A498RDF3_9FIRM</name>
<dbReference type="OrthoDB" id="9813368at2"/>